<organism evidence="2 3">
    <name type="scientific">Armillaria gallica</name>
    <name type="common">Bulbous honey fungus</name>
    <name type="synonym">Armillaria bulbosa</name>
    <dbReference type="NCBI Taxonomy" id="47427"/>
    <lineage>
        <taxon>Eukaryota</taxon>
        <taxon>Fungi</taxon>
        <taxon>Dikarya</taxon>
        <taxon>Basidiomycota</taxon>
        <taxon>Agaricomycotina</taxon>
        <taxon>Agaricomycetes</taxon>
        <taxon>Agaricomycetidae</taxon>
        <taxon>Agaricales</taxon>
        <taxon>Marasmiineae</taxon>
        <taxon>Physalacriaceae</taxon>
        <taxon>Armillaria</taxon>
    </lineage>
</organism>
<protein>
    <submittedName>
        <fullName evidence="2">Uncharacterized protein</fullName>
    </submittedName>
</protein>
<feature type="compositionally biased region" description="Acidic residues" evidence="1">
    <location>
        <begin position="370"/>
        <end position="383"/>
    </location>
</feature>
<dbReference type="Proteomes" id="UP000217790">
    <property type="component" value="Unassembled WGS sequence"/>
</dbReference>
<dbReference type="InParanoid" id="A0A2H3CLX0"/>
<keyword evidence="3" id="KW-1185">Reference proteome</keyword>
<gene>
    <name evidence="2" type="ORF">ARMGADRAFT_1088736</name>
</gene>
<dbReference type="EMBL" id="KZ293701">
    <property type="protein sequence ID" value="PBK84035.1"/>
    <property type="molecule type" value="Genomic_DNA"/>
</dbReference>
<sequence length="542" mass="59359">MSTSAAQAIPSLISLVKRADALLQVPLEPDVQLLRLTTYFDEAVHVKCQIEAYYPSVLKEEFFKMFEAVVDGCISKYNFRETWDTMLKIESDRLRFSVGGWYSISGNQILDALEVLPPIRYHINNDIQMSSAPFTPNVAPSKEVQTVPLSSGTVSASASQGADIALEEESPARDTCAVSPSTVSSADWVMPSPVVAPSGAFIEQFAEKEAPVTPQLTSSSNVRASDPMRVNISRPSMPKFTAPSTAQRTGQSSTIQGKVTPRSMVNDNTGPSDSTEAFQKDWSSPLHSKPTQRFPVGPPVQATRPEVPTTASSHALAVDAASHPTVIRGPDPNLGPLREDDEEEQIQEDLVTGGAALFEDDGFADNISNLDDDEPVPPQDDPMDLDKDEPPSDDEEMSPPPTNIAHRLRQEPRISFVFDEITGDFVESYPTIFLPRPTVPPASSQDLCHSARSRGSPVNPDATYLKAVLGSKVDAKKNKNKDAKGKDRATEAKAPHKRTRTEDNTTPLKDKPPSKKPKLKETIIIDEDERMAQDFQDRRLLL</sequence>
<feature type="compositionally biased region" description="Polar residues" evidence="1">
    <location>
        <begin position="242"/>
        <end position="291"/>
    </location>
</feature>
<dbReference type="AlphaFoldDB" id="A0A2H3CLX0"/>
<evidence type="ECO:0000256" key="1">
    <source>
        <dbReference type="SAM" id="MobiDB-lite"/>
    </source>
</evidence>
<proteinExistence type="predicted"/>
<feature type="region of interest" description="Disordered" evidence="1">
    <location>
        <begin position="209"/>
        <end position="346"/>
    </location>
</feature>
<feature type="compositionally biased region" description="Polar residues" evidence="1">
    <location>
        <begin position="214"/>
        <end position="223"/>
    </location>
</feature>
<name>A0A2H3CLX0_ARMGA</name>
<feature type="region of interest" description="Disordered" evidence="1">
    <location>
        <begin position="437"/>
        <end position="525"/>
    </location>
</feature>
<evidence type="ECO:0000313" key="3">
    <source>
        <dbReference type="Proteomes" id="UP000217790"/>
    </source>
</evidence>
<feature type="region of interest" description="Disordered" evidence="1">
    <location>
        <begin position="167"/>
        <end position="189"/>
    </location>
</feature>
<dbReference type="OrthoDB" id="3004460at2759"/>
<accession>A0A2H3CLX0</accession>
<feature type="compositionally biased region" description="Basic and acidic residues" evidence="1">
    <location>
        <begin position="473"/>
        <end position="523"/>
    </location>
</feature>
<reference evidence="3" key="1">
    <citation type="journal article" date="2017" name="Nat. Ecol. Evol.">
        <title>Genome expansion and lineage-specific genetic innovations in the forest pathogenic fungi Armillaria.</title>
        <authorList>
            <person name="Sipos G."/>
            <person name="Prasanna A.N."/>
            <person name="Walter M.C."/>
            <person name="O'Connor E."/>
            <person name="Balint B."/>
            <person name="Krizsan K."/>
            <person name="Kiss B."/>
            <person name="Hess J."/>
            <person name="Varga T."/>
            <person name="Slot J."/>
            <person name="Riley R."/>
            <person name="Boka B."/>
            <person name="Rigling D."/>
            <person name="Barry K."/>
            <person name="Lee J."/>
            <person name="Mihaltcheva S."/>
            <person name="LaButti K."/>
            <person name="Lipzen A."/>
            <person name="Waldron R."/>
            <person name="Moloney N.M."/>
            <person name="Sperisen C."/>
            <person name="Kredics L."/>
            <person name="Vagvoelgyi C."/>
            <person name="Patrignani A."/>
            <person name="Fitzpatrick D."/>
            <person name="Nagy I."/>
            <person name="Doyle S."/>
            <person name="Anderson J.B."/>
            <person name="Grigoriev I.V."/>
            <person name="Gueldener U."/>
            <person name="Muensterkoetter M."/>
            <person name="Nagy L.G."/>
        </authorList>
    </citation>
    <scope>NUCLEOTIDE SEQUENCE [LARGE SCALE GENOMIC DNA]</scope>
    <source>
        <strain evidence="3">Ar21-2</strain>
    </source>
</reference>
<evidence type="ECO:0000313" key="2">
    <source>
        <dbReference type="EMBL" id="PBK84035.1"/>
    </source>
</evidence>
<feature type="region of interest" description="Disordered" evidence="1">
    <location>
        <begin position="363"/>
        <end position="408"/>
    </location>
</feature>